<gene>
    <name evidence="2" type="ORF">g.36582</name>
</gene>
<dbReference type="EMBL" id="GGMR01007941">
    <property type="protein sequence ID" value="MBY20560.1"/>
    <property type="molecule type" value="Transcribed_RNA"/>
</dbReference>
<name>A0A2S2NTN4_SCHGA</name>
<organism evidence="2">
    <name type="scientific">Schizaphis graminum</name>
    <name type="common">Green bug aphid</name>
    <dbReference type="NCBI Taxonomy" id="13262"/>
    <lineage>
        <taxon>Eukaryota</taxon>
        <taxon>Metazoa</taxon>
        <taxon>Ecdysozoa</taxon>
        <taxon>Arthropoda</taxon>
        <taxon>Hexapoda</taxon>
        <taxon>Insecta</taxon>
        <taxon>Pterygota</taxon>
        <taxon>Neoptera</taxon>
        <taxon>Paraneoptera</taxon>
        <taxon>Hemiptera</taxon>
        <taxon>Sternorrhyncha</taxon>
        <taxon>Aphidomorpha</taxon>
        <taxon>Aphidoidea</taxon>
        <taxon>Aphididae</taxon>
        <taxon>Aphidini</taxon>
        <taxon>Schizaphis</taxon>
    </lineage>
</organism>
<reference evidence="2" key="1">
    <citation type="submission" date="2018-04" db="EMBL/GenBank/DDBJ databases">
        <title>Transcriptome of Schizaphis graminum biotype I.</title>
        <authorList>
            <person name="Scully E.D."/>
            <person name="Geib S.M."/>
            <person name="Palmer N.A."/>
            <person name="Koch K."/>
            <person name="Bradshaw J."/>
            <person name="Heng-Moss T."/>
            <person name="Sarath G."/>
        </authorList>
    </citation>
    <scope>NUCLEOTIDE SEQUENCE</scope>
</reference>
<protein>
    <submittedName>
        <fullName evidence="2">Uncharacterized protein</fullName>
    </submittedName>
</protein>
<sequence length="125" mass="13451">MFGWYPSGLARGCLGSGGVALSTGKPDGSFRVVPLQSTATAERRIRPSTTTTTTIAKAPPPDHRQTPSPSSATVVRSPGTNTRGSGCPSDRERNIFYFFPERKIIIRGGGTYTFSHTHNNIISIR</sequence>
<evidence type="ECO:0000256" key="1">
    <source>
        <dbReference type="SAM" id="MobiDB-lite"/>
    </source>
</evidence>
<feature type="compositionally biased region" description="Polar residues" evidence="1">
    <location>
        <begin position="66"/>
        <end position="84"/>
    </location>
</feature>
<feature type="region of interest" description="Disordered" evidence="1">
    <location>
        <begin position="38"/>
        <end position="88"/>
    </location>
</feature>
<evidence type="ECO:0000313" key="2">
    <source>
        <dbReference type="EMBL" id="MBY20560.1"/>
    </source>
</evidence>
<dbReference type="AlphaFoldDB" id="A0A2S2NTN4"/>
<proteinExistence type="predicted"/>
<accession>A0A2S2NTN4</accession>